<name>A0A653BUV0_CALMS</name>
<evidence type="ECO:0000313" key="1">
    <source>
        <dbReference type="EMBL" id="VEN39056.1"/>
    </source>
</evidence>
<protein>
    <submittedName>
        <fullName evidence="1">Uncharacterized protein</fullName>
    </submittedName>
</protein>
<gene>
    <name evidence="1" type="ORF">CALMAC_LOCUS3737</name>
</gene>
<dbReference type="Proteomes" id="UP000410492">
    <property type="component" value="Unassembled WGS sequence"/>
</dbReference>
<proteinExistence type="predicted"/>
<accession>A0A653BUV0</accession>
<keyword evidence="2" id="KW-1185">Reference proteome</keyword>
<organism evidence="1 2">
    <name type="scientific">Callosobruchus maculatus</name>
    <name type="common">Southern cowpea weevil</name>
    <name type="synonym">Pulse bruchid</name>
    <dbReference type="NCBI Taxonomy" id="64391"/>
    <lineage>
        <taxon>Eukaryota</taxon>
        <taxon>Metazoa</taxon>
        <taxon>Ecdysozoa</taxon>
        <taxon>Arthropoda</taxon>
        <taxon>Hexapoda</taxon>
        <taxon>Insecta</taxon>
        <taxon>Pterygota</taxon>
        <taxon>Neoptera</taxon>
        <taxon>Endopterygota</taxon>
        <taxon>Coleoptera</taxon>
        <taxon>Polyphaga</taxon>
        <taxon>Cucujiformia</taxon>
        <taxon>Chrysomeloidea</taxon>
        <taxon>Chrysomelidae</taxon>
        <taxon>Bruchinae</taxon>
        <taxon>Bruchini</taxon>
        <taxon>Callosobruchus</taxon>
    </lineage>
</organism>
<dbReference type="OrthoDB" id="10062525at2759"/>
<feature type="non-terminal residue" evidence="1">
    <location>
        <position position="1"/>
    </location>
</feature>
<reference evidence="1 2" key="1">
    <citation type="submission" date="2019-01" db="EMBL/GenBank/DDBJ databases">
        <authorList>
            <person name="Sayadi A."/>
        </authorList>
    </citation>
    <scope>NUCLEOTIDE SEQUENCE [LARGE SCALE GENOMIC DNA]</scope>
</reference>
<evidence type="ECO:0000313" key="2">
    <source>
        <dbReference type="Proteomes" id="UP000410492"/>
    </source>
</evidence>
<dbReference type="EMBL" id="CAACVG010005245">
    <property type="protein sequence ID" value="VEN39056.1"/>
    <property type="molecule type" value="Genomic_DNA"/>
</dbReference>
<dbReference type="AlphaFoldDB" id="A0A653BUV0"/>
<sequence length="79" mass="9483">FRKKLQVWIKKTNEGGDQDCFPQLYKYAGSNKLVVSQDLMALFTEHLWKLTEWFTKFCRNDDVKKFAWIQDPFHTQTPP</sequence>